<name>A0ABY6F360_9GAMM</name>
<comment type="similarity">
    <text evidence="4">Belongs to the BamB family.</text>
</comment>
<feature type="chain" id="PRO_5045386487" description="Outer membrane protein assembly factor BamB" evidence="5">
    <location>
        <begin position="23"/>
        <end position="391"/>
    </location>
</feature>
<reference evidence="7" key="1">
    <citation type="submission" date="2021-12" db="EMBL/GenBank/DDBJ databases">
        <title>taxonomy of Moraxella sp. ZY201224.</title>
        <authorList>
            <person name="Li F."/>
        </authorList>
    </citation>
    <scope>NUCLEOTIDE SEQUENCE</scope>
    <source>
        <strain evidence="7">ZY201224</strain>
    </source>
</reference>
<keyword evidence="2 4" id="KW-0472">Membrane</keyword>
<dbReference type="Gene3D" id="2.130.10.10">
    <property type="entry name" value="YVTN repeat-like/Quinoprotein amine dehydrogenase"/>
    <property type="match status" value="1"/>
</dbReference>
<dbReference type="EMBL" id="CP089977">
    <property type="protein sequence ID" value="UXZ04533.1"/>
    <property type="molecule type" value="Genomic_DNA"/>
</dbReference>
<sequence>MNKRFAMTALAGVLGAMMLAGCGTKAIKPDDRKPAKLIPISAPMTVLTPVFSTKLEQGGSIIKRGKHHGKDVVDLQIAPTADGLIAASRGGSVTRFVGNSPAWSVNLKQPITSAAAIGGDELVVVGARSGNIIALNAKTGETLWQTALPSASLAPALITGNRVIVSTNSNVVYGLDASNGAIAWQYSIQAPTVTVRGMAKPWQLDARTALVGGADGRVHALDIASGTPVWMGRVGLASGTGDVAKLRDVDGVPTMAGDILYVASYGGQLMGFDMRQGQPIFASKLASTGSVAALGSLVIGANIDGEVIGFNRLTGEQVWQNDELKFRGLTNAVTVGQYVAIGDKDGVIHLFDETGKIVSRLNTKQPLTSLQVHQNRLYAQSTNGVANVWQF</sequence>
<dbReference type="InterPro" id="IPR017687">
    <property type="entry name" value="BamB"/>
</dbReference>
<dbReference type="InterPro" id="IPR015943">
    <property type="entry name" value="WD40/YVTN_repeat-like_dom_sf"/>
</dbReference>
<dbReference type="PANTHER" id="PTHR34512:SF30">
    <property type="entry name" value="OUTER MEMBRANE PROTEIN ASSEMBLY FACTOR BAMB"/>
    <property type="match status" value="1"/>
</dbReference>
<comment type="function">
    <text evidence="4">Part of the outer membrane protein assembly complex, which is involved in assembly and insertion of beta-barrel proteins into the outer membrane.</text>
</comment>
<organism evidence="7 8">
    <name type="scientific">Moraxella nasicaprae</name>
    <dbReference type="NCBI Taxonomy" id="2904122"/>
    <lineage>
        <taxon>Bacteria</taxon>
        <taxon>Pseudomonadati</taxon>
        <taxon>Pseudomonadota</taxon>
        <taxon>Gammaproteobacteria</taxon>
        <taxon>Moraxellales</taxon>
        <taxon>Moraxellaceae</taxon>
        <taxon>Moraxella</taxon>
    </lineage>
</organism>
<keyword evidence="4" id="KW-0449">Lipoprotein</keyword>
<evidence type="ECO:0000313" key="8">
    <source>
        <dbReference type="Proteomes" id="UP001063782"/>
    </source>
</evidence>
<evidence type="ECO:0000256" key="3">
    <source>
        <dbReference type="ARBA" id="ARBA00023237"/>
    </source>
</evidence>
<accession>A0ABY6F360</accession>
<protein>
    <recommendedName>
        <fullName evidence="4">Outer membrane protein assembly factor BamB</fullName>
    </recommendedName>
</protein>
<evidence type="ECO:0000256" key="4">
    <source>
        <dbReference type="HAMAP-Rule" id="MF_00923"/>
    </source>
</evidence>
<proteinExistence type="inferred from homology"/>
<dbReference type="PROSITE" id="PS51257">
    <property type="entry name" value="PROKAR_LIPOPROTEIN"/>
    <property type="match status" value="1"/>
</dbReference>
<dbReference type="HAMAP" id="MF_00923">
    <property type="entry name" value="OM_assembly_BamB"/>
    <property type="match status" value="1"/>
</dbReference>
<evidence type="ECO:0000256" key="1">
    <source>
        <dbReference type="ARBA" id="ARBA00022729"/>
    </source>
</evidence>
<dbReference type="RefSeq" id="WP_263076020.1">
    <property type="nucleotide sequence ID" value="NZ_CP089977.1"/>
</dbReference>
<dbReference type="SMART" id="SM00564">
    <property type="entry name" value="PQQ"/>
    <property type="match status" value="6"/>
</dbReference>
<gene>
    <name evidence="4" type="primary">bamB</name>
    <name evidence="7" type="ORF">LU297_08095</name>
</gene>
<feature type="domain" description="Pyrrolo-quinoline quinone repeat" evidence="6">
    <location>
        <begin position="100"/>
        <end position="321"/>
    </location>
</feature>
<dbReference type="InterPro" id="IPR011047">
    <property type="entry name" value="Quinoprotein_ADH-like_sf"/>
</dbReference>
<evidence type="ECO:0000313" key="7">
    <source>
        <dbReference type="EMBL" id="UXZ04533.1"/>
    </source>
</evidence>
<evidence type="ECO:0000256" key="2">
    <source>
        <dbReference type="ARBA" id="ARBA00023136"/>
    </source>
</evidence>
<comment type="subunit">
    <text evidence="4">Part of the Bam complex.</text>
</comment>
<dbReference type="InterPro" id="IPR002372">
    <property type="entry name" value="PQQ_rpt_dom"/>
</dbReference>
<keyword evidence="4" id="KW-0564">Palmitate</keyword>
<keyword evidence="8" id="KW-1185">Reference proteome</keyword>
<dbReference type="SUPFAM" id="SSF50998">
    <property type="entry name" value="Quinoprotein alcohol dehydrogenase-like"/>
    <property type="match status" value="1"/>
</dbReference>
<dbReference type="Proteomes" id="UP001063782">
    <property type="component" value="Chromosome"/>
</dbReference>
<keyword evidence="1 4" id="KW-0732">Signal</keyword>
<comment type="subcellular location">
    <subcellularLocation>
        <location evidence="4">Cell outer membrane</location>
        <topology evidence="4">Lipid-anchor</topology>
    </subcellularLocation>
</comment>
<evidence type="ECO:0000256" key="5">
    <source>
        <dbReference type="SAM" id="SignalP"/>
    </source>
</evidence>
<feature type="signal peptide" evidence="5">
    <location>
        <begin position="1"/>
        <end position="22"/>
    </location>
</feature>
<dbReference type="PANTHER" id="PTHR34512">
    <property type="entry name" value="CELL SURFACE PROTEIN"/>
    <property type="match status" value="1"/>
</dbReference>
<evidence type="ECO:0000259" key="6">
    <source>
        <dbReference type="Pfam" id="PF13360"/>
    </source>
</evidence>
<dbReference type="Pfam" id="PF13360">
    <property type="entry name" value="PQQ_2"/>
    <property type="match status" value="1"/>
</dbReference>
<dbReference type="InterPro" id="IPR018391">
    <property type="entry name" value="PQQ_b-propeller_rpt"/>
</dbReference>
<keyword evidence="3 4" id="KW-0998">Cell outer membrane</keyword>